<proteinExistence type="predicted"/>
<dbReference type="EMBL" id="GBXM01101784">
    <property type="protein sequence ID" value="JAH06793.1"/>
    <property type="molecule type" value="Transcribed_RNA"/>
</dbReference>
<protein>
    <submittedName>
        <fullName evidence="2">Uncharacterized protein</fullName>
    </submittedName>
</protein>
<accession>A0A0E9PSH5</accession>
<keyword evidence="1" id="KW-0812">Transmembrane</keyword>
<evidence type="ECO:0000256" key="1">
    <source>
        <dbReference type="SAM" id="Phobius"/>
    </source>
</evidence>
<keyword evidence="1" id="KW-0472">Membrane</keyword>
<reference evidence="2" key="2">
    <citation type="journal article" date="2015" name="Fish Shellfish Immunol.">
        <title>Early steps in the European eel (Anguilla anguilla)-Vibrio vulnificus interaction in the gills: Role of the RtxA13 toxin.</title>
        <authorList>
            <person name="Callol A."/>
            <person name="Pajuelo D."/>
            <person name="Ebbesson L."/>
            <person name="Teles M."/>
            <person name="MacKenzie S."/>
            <person name="Amaro C."/>
        </authorList>
    </citation>
    <scope>NUCLEOTIDE SEQUENCE</scope>
</reference>
<sequence>MYSYEQEITRLQSDYFLFITFFVGLFQFYFLFFIC</sequence>
<organism evidence="2">
    <name type="scientific">Anguilla anguilla</name>
    <name type="common">European freshwater eel</name>
    <name type="synonym">Muraena anguilla</name>
    <dbReference type="NCBI Taxonomy" id="7936"/>
    <lineage>
        <taxon>Eukaryota</taxon>
        <taxon>Metazoa</taxon>
        <taxon>Chordata</taxon>
        <taxon>Craniata</taxon>
        <taxon>Vertebrata</taxon>
        <taxon>Euteleostomi</taxon>
        <taxon>Actinopterygii</taxon>
        <taxon>Neopterygii</taxon>
        <taxon>Teleostei</taxon>
        <taxon>Anguilliformes</taxon>
        <taxon>Anguillidae</taxon>
        <taxon>Anguilla</taxon>
    </lineage>
</organism>
<feature type="transmembrane region" description="Helical" evidence="1">
    <location>
        <begin position="15"/>
        <end position="34"/>
    </location>
</feature>
<reference evidence="2" key="1">
    <citation type="submission" date="2014-11" db="EMBL/GenBank/DDBJ databases">
        <authorList>
            <person name="Amaro Gonzalez C."/>
        </authorList>
    </citation>
    <scope>NUCLEOTIDE SEQUENCE</scope>
</reference>
<keyword evidence="1" id="KW-1133">Transmembrane helix</keyword>
<evidence type="ECO:0000313" key="2">
    <source>
        <dbReference type="EMBL" id="JAH06793.1"/>
    </source>
</evidence>
<dbReference type="AlphaFoldDB" id="A0A0E9PSH5"/>
<name>A0A0E9PSH5_ANGAN</name>